<dbReference type="AlphaFoldDB" id="A0A7T8KM83"/>
<name>A0A7T8KM83_CALRO</name>
<evidence type="ECO:0000313" key="2">
    <source>
        <dbReference type="Proteomes" id="UP000595437"/>
    </source>
</evidence>
<proteinExistence type="predicted"/>
<dbReference type="EMBL" id="CP045891">
    <property type="protein sequence ID" value="QQP58516.1"/>
    <property type="molecule type" value="Genomic_DNA"/>
</dbReference>
<accession>A0A7T8KM83</accession>
<keyword evidence="2" id="KW-1185">Reference proteome</keyword>
<protein>
    <submittedName>
        <fullName evidence="1">Uncharacterized protein</fullName>
    </submittedName>
</protein>
<gene>
    <name evidence="1" type="ORF">FKW44_003868</name>
</gene>
<dbReference type="OrthoDB" id="7951431at2759"/>
<evidence type="ECO:0000313" key="1">
    <source>
        <dbReference type="EMBL" id="QQP58516.1"/>
    </source>
</evidence>
<organism evidence="1 2">
    <name type="scientific">Caligus rogercresseyi</name>
    <name type="common">Sea louse</name>
    <dbReference type="NCBI Taxonomy" id="217165"/>
    <lineage>
        <taxon>Eukaryota</taxon>
        <taxon>Metazoa</taxon>
        <taxon>Ecdysozoa</taxon>
        <taxon>Arthropoda</taxon>
        <taxon>Crustacea</taxon>
        <taxon>Multicrustacea</taxon>
        <taxon>Hexanauplia</taxon>
        <taxon>Copepoda</taxon>
        <taxon>Siphonostomatoida</taxon>
        <taxon>Caligidae</taxon>
        <taxon>Caligus</taxon>
    </lineage>
</organism>
<sequence>MKNYGSTVRVFYNKRLWTLDQARNDRYLSYCVDEVPLIDATKLPVFAIMIGVVTLRKAHADLLV</sequence>
<dbReference type="Proteomes" id="UP000595437">
    <property type="component" value="Chromosome 2"/>
</dbReference>
<reference evidence="2" key="1">
    <citation type="submission" date="2021-01" db="EMBL/GenBank/DDBJ databases">
        <title>Caligus Genome Assembly.</title>
        <authorList>
            <person name="Gallardo-Escarate C."/>
        </authorList>
    </citation>
    <scope>NUCLEOTIDE SEQUENCE [LARGE SCALE GENOMIC DNA]</scope>
</reference>